<dbReference type="Proteomes" id="UP001500879">
    <property type="component" value="Unassembled WGS sequence"/>
</dbReference>
<organism evidence="1 2">
    <name type="scientific">Streptomyces luteireticuli</name>
    <dbReference type="NCBI Taxonomy" id="173858"/>
    <lineage>
        <taxon>Bacteria</taxon>
        <taxon>Bacillati</taxon>
        <taxon>Actinomycetota</taxon>
        <taxon>Actinomycetes</taxon>
        <taxon>Kitasatosporales</taxon>
        <taxon>Streptomycetaceae</taxon>
        <taxon>Streptomyces</taxon>
    </lineage>
</organism>
<evidence type="ECO:0000313" key="1">
    <source>
        <dbReference type="EMBL" id="GAA0384482.1"/>
    </source>
</evidence>
<dbReference type="EMBL" id="BAAABX010000003">
    <property type="protein sequence ID" value="GAA0384482.1"/>
    <property type="molecule type" value="Genomic_DNA"/>
</dbReference>
<sequence>MGRAPVPQQPAALPGVGDEPVADAVVRHVHRVRAAAHPALARPDDGRCAVHGQGAPLAVRRDGDPVEEGVVRHAFIVAQMPRTFPIARVTAISMSTRSGLGSGVRP</sequence>
<gene>
    <name evidence="1" type="ORF">GCM10010357_01710</name>
</gene>
<keyword evidence="2" id="KW-1185">Reference proteome</keyword>
<comment type="caution">
    <text evidence="1">The sequence shown here is derived from an EMBL/GenBank/DDBJ whole genome shotgun (WGS) entry which is preliminary data.</text>
</comment>
<evidence type="ECO:0000313" key="2">
    <source>
        <dbReference type="Proteomes" id="UP001500879"/>
    </source>
</evidence>
<name>A0ABN0Y606_9ACTN</name>
<accession>A0ABN0Y606</accession>
<reference evidence="1 2" key="1">
    <citation type="journal article" date="2019" name="Int. J. Syst. Evol. Microbiol.">
        <title>The Global Catalogue of Microorganisms (GCM) 10K type strain sequencing project: providing services to taxonomists for standard genome sequencing and annotation.</title>
        <authorList>
            <consortium name="The Broad Institute Genomics Platform"/>
            <consortium name="The Broad Institute Genome Sequencing Center for Infectious Disease"/>
            <person name="Wu L."/>
            <person name="Ma J."/>
        </authorList>
    </citation>
    <scope>NUCLEOTIDE SEQUENCE [LARGE SCALE GENOMIC DNA]</scope>
    <source>
        <strain evidence="1 2">JCM 4788</strain>
    </source>
</reference>
<proteinExistence type="predicted"/>
<protein>
    <submittedName>
        <fullName evidence="1">Uncharacterized protein</fullName>
    </submittedName>
</protein>